<dbReference type="SUPFAM" id="SSF52166">
    <property type="entry name" value="Ribosomal protein L4"/>
    <property type="match status" value="1"/>
</dbReference>
<dbReference type="HAMAP" id="MF_01328_B">
    <property type="entry name" value="Ribosomal_uL4_B"/>
    <property type="match status" value="1"/>
</dbReference>
<evidence type="ECO:0000256" key="5">
    <source>
        <dbReference type="HAMAP-Rule" id="MF_01328"/>
    </source>
</evidence>
<dbReference type="Proteomes" id="UP000007756">
    <property type="component" value="Chromosome"/>
</dbReference>
<dbReference type="InterPro" id="IPR023574">
    <property type="entry name" value="Ribosomal_uL4_dom_sf"/>
</dbReference>
<reference evidence="7 8" key="1">
    <citation type="journal article" date="2010" name="Appl. Environ. Microbiol.">
        <title>Targeted chromosomal knockouts in Mycoplasma pneumoniae.</title>
        <authorList>
            <person name="Krishnakumar R."/>
            <person name="Assad-Garcia N."/>
            <person name="Benders G.A."/>
            <person name="Phan Q."/>
            <person name="Montague M.G."/>
            <person name="Glass J.I."/>
        </authorList>
    </citation>
    <scope>NUCLEOTIDE SEQUENCE [LARGE SCALE GENOMIC DNA]</scope>
    <source>
        <strain evidence="8">ATCC 15531 / DSM 22911 / NBRC 14401 / NCTC 10119 / FH</strain>
    </source>
</reference>
<evidence type="ECO:0000256" key="1">
    <source>
        <dbReference type="ARBA" id="ARBA00010528"/>
    </source>
</evidence>
<dbReference type="GO" id="GO:1990904">
    <property type="term" value="C:ribonucleoprotein complex"/>
    <property type="evidence" value="ECO:0007669"/>
    <property type="project" value="UniProtKB-KW"/>
</dbReference>
<dbReference type="GO" id="GO:0019843">
    <property type="term" value="F:rRNA binding"/>
    <property type="evidence" value="ECO:0007669"/>
    <property type="project" value="UniProtKB-UniRule"/>
</dbReference>
<dbReference type="PANTHER" id="PTHR10746">
    <property type="entry name" value="50S RIBOSOMAL PROTEIN L4"/>
    <property type="match status" value="1"/>
</dbReference>
<feature type="compositionally biased region" description="Basic residues" evidence="6">
    <location>
        <begin position="61"/>
        <end position="73"/>
    </location>
</feature>
<keyword evidence="5" id="KW-0694">RNA-binding</keyword>
<keyword evidence="2 5" id="KW-0689">Ribosomal protein</keyword>
<dbReference type="NCBIfam" id="TIGR03953">
    <property type="entry name" value="rplD_bact"/>
    <property type="match status" value="1"/>
</dbReference>
<comment type="similarity">
    <text evidence="1 5">Belongs to the universal ribosomal protein uL4 family.</text>
</comment>
<dbReference type="Gene3D" id="3.40.1370.10">
    <property type="match status" value="1"/>
</dbReference>
<dbReference type="PANTHER" id="PTHR10746:SF6">
    <property type="entry name" value="LARGE RIBOSOMAL SUBUNIT PROTEIN UL4M"/>
    <property type="match status" value="1"/>
</dbReference>
<dbReference type="GO" id="GO:0005840">
    <property type="term" value="C:ribosome"/>
    <property type="evidence" value="ECO:0007669"/>
    <property type="project" value="UniProtKB-KW"/>
</dbReference>
<keyword evidence="5" id="KW-0699">rRNA-binding</keyword>
<protein>
    <recommendedName>
        <fullName evidence="4 5">Large ribosomal subunit protein uL4</fullName>
    </recommendedName>
</protein>
<evidence type="ECO:0000256" key="4">
    <source>
        <dbReference type="ARBA" id="ARBA00035244"/>
    </source>
</evidence>
<dbReference type="STRING" id="722438.F539_00950"/>
<dbReference type="GO" id="GO:0003735">
    <property type="term" value="F:structural constituent of ribosome"/>
    <property type="evidence" value="ECO:0007669"/>
    <property type="project" value="InterPro"/>
</dbReference>
<accession>A0A0H3DP65</accession>
<evidence type="ECO:0000256" key="6">
    <source>
        <dbReference type="SAM" id="MobiDB-lite"/>
    </source>
</evidence>
<comment type="function">
    <text evidence="5">One of the primary rRNA binding proteins, this protein initially binds near the 5'-end of the 23S rRNA. It is important during the early stages of 50S assembly. It makes multiple contacts with different domains of the 23S rRNA in the assembled 50S subunit and ribosome.</text>
</comment>
<comment type="subunit">
    <text evidence="5">Part of the 50S ribosomal subunit.</text>
</comment>
<organism evidence="7 8">
    <name type="scientific">Mycoplasmoides pneumoniae (strain ATCC 15531 / DSM 23978 / CIP 103766 / NBRC 14401 / NCTC 10119 / FH)</name>
    <name type="common">Mycoplasma pneumoniae</name>
    <dbReference type="NCBI Taxonomy" id="722438"/>
    <lineage>
        <taxon>Bacteria</taxon>
        <taxon>Bacillati</taxon>
        <taxon>Mycoplasmatota</taxon>
        <taxon>Mycoplasmoidales</taxon>
        <taxon>Mycoplasmoidaceae</taxon>
        <taxon>Mycoplasmoides</taxon>
    </lineage>
</organism>
<dbReference type="InterPro" id="IPR002136">
    <property type="entry name" value="Ribosomal_uL4"/>
</dbReference>
<gene>
    <name evidence="5 7" type="primary">rplD</name>
    <name evidence="7" type="ordered locus">MPNE_0195</name>
</gene>
<dbReference type="eggNOG" id="COG0088">
    <property type="taxonomic scope" value="Bacteria"/>
</dbReference>
<dbReference type="KEGG" id="mpj:MPNE_0195"/>
<evidence type="ECO:0000313" key="7">
    <source>
        <dbReference type="EMBL" id="ADK87003.1"/>
    </source>
</evidence>
<dbReference type="RefSeq" id="WP_014325387.1">
    <property type="nucleotide sequence ID" value="NZ_CP010546.1"/>
</dbReference>
<evidence type="ECO:0000256" key="3">
    <source>
        <dbReference type="ARBA" id="ARBA00023274"/>
    </source>
</evidence>
<dbReference type="Pfam" id="PF00573">
    <property type="entry name" value="Ribosomal_L4"/>
    <property type="match status" value="1"/>
</dbReference>
<dbReference type="EMBL" id="CP002077">
    <property type="protein sequence ID" value="ADK87003.1"/>
    <property type="molecule type" value="Genomic_DNA"/>
</dbReference>
<evidence type="ECO:0000256" key="2">
    <source>
        <dbReference type="ARBA" id="ARBA00022980"/>
    </source>
</evidence>
<dbReference type="InterPro" id="IPR013005">
    <property type="entry name" value="Ribosomal_uL4-like"/>
</dbReference>
<comment type="function">
    <text evidence="5">Forms part of the polypeptide exit tunnel.</text>
</comment>
<keyword evidence="3 5" id="KW-0687">Ribonucleoprotein</keyword>
<evidence type="ECO:0000313" key="8">
    <source>
        <dbReference type="Proteomes" id="UP000007756"/>
    </source>
</evidence>
<dbReference type="AlphaFoldDB" id="A0A0H3DP65"/>
<proteinExistence type="inferred from homology"/>
<dbReference type="HOGENOM" id="CLU_041575_5_2_14"/>
<dbReference type="PATRIC" id="fig|722438.3.peg.189"/>
<name>A0A0H3DP65_MYCPB</name>
<dbReference type="GO" id="GO:0006412">
    <property type="term" value="P:translation"/>
    <property type="evidence" value="ECO:0007669"/>
    <property type="project" value="UniProtKB-UniRule"/>
</dbReference>
<sequence length="212" mass="23557">MAKLKLIKIDGSFETEPVKLSPGLIAKELKQQPVFDAVLVEQASWRQGTHSILTKGEVRGGGKKPYKQKHTGKARQGSTRNPHFVGGGIVFGPKPNRNYSLKLNKKAHTAALHTVWSEKLASDNTHLVDQNLFNKTEGKTKVMVQFLKSAKLLDKNVLFVVNTLNTNLEQSTSNIKNVQVKHLDKVSVRDLMLANALLVEKEVLKALEGKFK</sequence>
<dbReference type="GeneID" id="66609186"/>
<dbReference type="PaxDb" id="722438-MPNE_0195"/>
<feature type="region of interest" description="Disordered" evidence="6">
    <location>
        <begin position="55"/>
        <end position="79"/>
    </location>
</feature>